<dbReference type="InterPro" id="IPR022637">
    <property type="entry name" value="DNA_polIII_beta_cen"/>
</dbReference>
<dbReference type="GO" id="GO:0009360">
    <property type="term" value="C:DNA polymerase III complex"/>
    <property type="evidence" value="ECO:0007669"/>
    <property type="project" value="InterPro"/>
</dbReference>
<dbReference type="PANTHER" id="PTHR30478">
    <property type="entry name" value="DNA POLYMERASE III SUBUNIT BETA"/>
    <property type="match status" value="1"/>
</dbReference>
<evidence type="ECO:0000256" key="5">
    <source>
        <dbReference type="ARBA" id="ARBA00022695"/>
    </source>
</evidence>
<dbReference type="EMBL" id="MHDA01000023">
    <property type="protein sequence ID" value="OGY32112.1"/>
    <property type="molecule type" value="Genomic_DNA"/>
</dbReference>
<dbReference type="InterPro" id="IPR022635">
    <property type="entry name" value="DNA_polIII_beta_C"/>
</dbReference>
<keyword evidence="6" id="KW-0235">DNA replication</keyword>
<dbReference type="Pfam" id="PF02767">
    <property type="entry name" value="DNA_pol3_beta_2"/>
    <property type="match status" value="1"/>
</dbReference>
<feature type="domain" description="DNA polymerase III beta sliding clamp C-terminal" evidence="11">
    <location>
        <begin position="215"/>
        <end position="334"/>
    </location>
</feature>
<dbReference type="GO" id="GO:0005737">
    <property type="term" value="C:cytoplasm"/>
    <property type="evidence" value="ECO:0007669"/>
    <property type="project" value="UniProtKB-SubCell"/>
</dbReference>
<gene>
    <name evidence="12" type="ORF">A3A57_03090</name>
</gene>
<dbReference type="Gene3D" id="3.70.10.10">
    <property type="match status" value="1"/>
</dbReference>
<dbReference type="SMART" id="SM00480">
    <property type="entry name" value="POL3Bc"/>
    <property type="match status" value="1"/>
</dbReference>
<accession>A0A1G1WWI5</accession>
<dbReference type="AlphaFoldDB" id="A0A1G1WWI5"/>
<feature type="domain" description="DNA polymerase III beta sliding clamp central" evidence="10">
    <location>
        <begin position="102"/>
        <end position="212"/>
    </location>
</feature>
<evidence type="ECO:0000256" key="7">
    <source>
        <dbReference type="ARBA" id="ARBA00022932"/>
    </source>
</evidence>
<dbReference type="GO" id="GO:0008408">
    <property type="term" value="F:3'-5' exonuclease activity"/>
    <property type="evidence" value="ECO:0007669"/>
    <property type="project" value="InterPro"/>
</dbReference>
<dbReference type="PIRSF" id="PIRSF000804">
    <property type="entry name" value="DNA_pol_III_b"/>
    <property type="match status" value="1"/>
</dbReference>
<dbReference type="InterPro" id="IPR022634">
    <property type="entry name" value="DNA_polIII_beta_N"/>
</dbReference>
<dbReference type="InterPro" id="IPR046938">
    <property type="entry name" value="DNA_clamp_sf"/>
</dbReference>
<comment type="caution">
    <text evidence="12">The sequence shown here is derived from an EMBL/GenBank/DDBJ whole genome shotgun (WGS) entry which is preliminary data.</text>
</comment>
<keyword evidence="7" id="KW-0239">DNA-directed DNA polymerase</keyword>
<dbReference type="InterPro" id="IPR001001">
    <property type="entry name" value="DNA_polIII_beta"/>
</dbReference>
<sequence>LNNFLLEATKGRLKVIATDLDSTTAYEIPVKVEKEGRTTIPGRLVVGFCQAATSDKISVEVVGEKATVRTGNAEAKLQTISPDEFPPTTDFVVGEEATTSKAGFSKAISEVCVCASPEGGRPILTGVVVKPHDKGLELVATDGYRLARKRIRSVGYIDGVVPSRALLEISKALAAEDDEEVTLAVNKEINQVQTRAARLEITTRLLEGDYPNYEQIIPQNYSTEISADTKDLIDALKQTAILSRDLGNVVGLEIRGGKLSILANTAEVGEARAEVAAKTTGEDIKTAFNSKFLLDSLSVVKTGSVVIKFSGATSAALVQGVGTEDLIHLVMPVRTQG</sequence>
<comment type="similarity">
    <text evidence="2">Belongs to the beta sliding clamp family.</text>
</comment>
<dbReference type="GO" id="GO:0003887">
    <property type="term" value="F:DNA-directed DNA polymerase activity"/>
    <property type="evidence" value="ECO:0007669"/>
    <property type="project" value="UniProtKB-KW"/>
</dbReference>
<dbReference type="GO" id="GO:0003677">
    <property type="term" value="F:DNA binding"/>
    <property type="evidence" value="ECO:0007669"/>
    <property type="project" value="UniProtKB-KW"/>
</dbReference>
<evidence type="ECO:0000256" key="2">
    <source>
        <dbReference type="ARBA" id="ARBA00010752"/>
    </source>
</evidence>
<dbReference type="Pfam" id="PF02768">
    <property type="entry name" value="DNA_pol3_beta_3"/>
    <property type="match status" value="1"/>
</dbReference>
<dbReference type="Gene3D" id="3.10.150.10">
    <property type="entry name" value="DNA Polymerase III, subunit A, domain 2"/>
    <property type="match status" value="1"/>
</dbReference>
<protein>
    <submittedName>
        <fullName evidence="12">DNA polymerase III subunit beta</fullName>
    </submittedName>
</protein>
<evidence type="ECO:0000259" key="11">
    <source>
        <dbReference type="Pfam" id="PF02768"/>
    </source>
</evidence>
<evidence type="ECO:0000259" key="10">
    <source>
        <dbReference type="Pfam" id="PF02767"/>
    </source>
</evidence>
<dbReference type="CDD" id="cd00140">
    <property type="entry name" value="beta_clamp"/>
    <property type="match status" value="1"/>
</dbReference>
<evidence type="ECO:0000313" key="13">
    <source>
        <dbReference type="Proteomes" id="UP000179279"/>
    </source>
</evidence>
<evidence type="ECO:0000259" key="9">
    <source>
        <dbReference type="Pfam" id="PF00712"/>
    </source>
</evidence>
<keyword evidence="5" id="KW-0548">Nucleotidyltransferase</keyword>
<keyword evidence="4" id="KW-0808">Transferase</keyword>
<dbReference type="Pfam" id="PF00712">
    <property type="entry name" value="DNA_pol3_beta"/>
    <property type="match status" value="1"/>
</dbReference>
<reference evidence="12 13" key="1">
    <citation type="journal article" date="2016" name="Nat. Commun.">
        <title>Thousands of microbial genomes shed light on interconnected biogeochemical processes in an aquifer system.</title>
        <authorList>
            <person name="Anantharaman K."/>
            <person name="Brown C.T."/>
            <person name="Hug L.A."/>
            <person name="Sharon I."/>
            <person name="Castelle C.J."/>
            <person name="Probst A.J."/>
            <person name="Thomas B.C."/>
            <person name="Singh A."/>
            <person name="Wilkins M.J."/>
            <person name="Karaoz U."/>
            <person name="Brodie E.L."/>
            <person name="Williams K.H."/>
            <person name="Hubbard S.S."/>
            <person name="Banfield J.F."/>
        </authorList>
    </citation>
    <scope>NUCLEOTIDE SEQUENCE [LARGE SCALE GENOMIC DNA]</scope>
</reference>
<evidence type="ECO:0000256" key="3">
    <source>
        <dbReference type="ARBA" id="ARBA00022490"/>
    </source>
</evidence>
<evidence type="ECO:0000256" key="8">
    <source>
        <dbReference type="ARBA" id="ARBA00023125"/>
    </source>
</evidence>
<evidence type="ECO:0000256" key="4">
    <source>
        <dbReference type="ARBA" id="ARBA00022679"/>
    </source>
</evidence>
<feature type="domain" description="DNA polymerase III beta sliding clamp N-terminal" evidence="9">
    <location>
        <begin position="1"/>
        <end position="86"/>
    </location>
</feature>
<keyword evidence="3" id="KW-0963">Cytoplasm</keyword>
<feature type="non-terminal residue" evidence="12">
    <location>
        <position position="1"/>
    </location>
</feature>
<name>A0A1G1WWI5_9BACT</name>
<proteinExistence type="inferred from homology"/>
<organism evidence="12 13">
    <name type="scientific">Candidatus Woykebacteria bacterium RIFCSPLOWO2_01_FULL_41_12</name>
    <dbReference type="NCBI Taxonomy" id="1802604"/>
    <lineage>
        <taxon>Bacteria</taxon>
        <taxon>Candidatus Woykeibacteriota</taxon>
    </lineage>
</organism>
<keyword evidence="8" id="KW-0238">DNA-binding</keyword>
<evidence type="ECO:0000256" key="1">
    <source>
        <dbReference type="ARBA" id="ARBA00004496"/>
    </source>
</evidence>
<evidence type="ECO:0000256" key="6">
    <source>
        <dbReference type="ARBA" id="ARBA00022705"/>
    </source>
</evidence>
<dbReference type="SUPFAM" id="SSF55979">
    <property type="entry name" value="DNA clamp"/>
    <property type="match status" value="3"/>
</dbReference>
<comment type="subcellular location">
    <subcellularLocation>
        <location evidence="1">Cytoplasm</location>
    </subcellularLocation>
</comment>
<dbReference type="PANTHER" id="PTHR30478:SF0">
    <property type="entry name" value="BETA SLIDING CLAMP"/>
    <property type="match status" value="1"/>
</dbReference>
<dbReference type="Proteomes" id="UP000179279">
    <property type="component" value="Unassembled WGS sequence"/>
</dbReference>
<evidence type="ECO:0000313" key="12">
    <source>
        <dbReference type="EMBL" id="OGY32112.1"/>
    </source>
</evidence>
<dbReference type="NCBIfam" id="TIGR00663">
    <property type="entry name" value="dnan"/>
    <property type="match status" value="1"/>
</dbReference>
<dbReference type="GO" id="GO:0006271">
    <property type="term" value="P:DNA strand elongation involved in DNA replication"/>
    <property type="evidence" value="ECO:0007669"/>
    <property type="project" value="TreeGrafter"/>
</dbReference>